<dbReference type="EMBL" id="JBHPON010000001">
    <property type="protein sequence ID" value="MFC6034709.1"/>
    <property type="molecule type" value="Genomic_DNA"/>
</dbReference>
<feature type="transmembrane region" description="Helical" evidence="8">
    <location>
        <begin position="51"/>
        <end position="73"/>
    </location>
</feature>
<dbReference type="Gene3D" id="2.30.30.60">
    <property type="match status" value="1"/>
</dbReference>
<comment type="similarity">
    <text evidence="2">Belongs to the MscS (TC 1.A.23) family.</text>
</comment>
<evidence type="ECO:0000256" key="7">
    <source>
        <dbReference type="SAM" id="MobiDB-lite"/>
    </source>
</evidence>
<evidence type="ECO:0000256" key="1">
    <source>
        <dbReference type="ARBA" id="ARBA00004651"/>
    </source>
</evidence>
<dbReference type="Gene3D" id="1.10.287.1260">
    <property type="match status" value="1"/>
</dbReference>
<evidence type="ECO:0000256" key="4">
    <source>
        <dbReference type="ARBA" id="ARBA00022692"/>
    </source>
</evidence>
<dbReference type="InterPro" id="IPR010920">
    <property type="entry name" value="LSM_dom_sf"/>
</dbReference>
<gene>
    <name evidence="11" type="ORF">ACFMB1_04090</name>
</gene>
<feature type="transmembrane region" description="Helical" evidence="8">
    <location>
        <begin position="100"/>
        <end position="121"/>
    </location>
</feature>
<dbReference type="SUPFAM" id="SSF82689">
    <property type="entry name" value="Mechanosensitive channel protein MscS (YggB), C-terminal domain"/>
    <property type="match status" value="1"/>
</dbReference>
<comment type="subcellular location">
    <subcellularLocation>
        <location evidence="1">Cell membrane</location>
        <topology evidence="1">Multi-pass membrane protein</topology>
    </subcellularLocation>
</comment>
<evidence type="ECO:0000256" key="8">
    <source>
        <dbReference type="SAM" id="Phobius"/>
    </source>
</evidence>
<feature type="transmembrane region" description="Helical" evidence="8">
    <location>
        <begin position="127"/>
        <end position="147"/>
    </location>
</feature>
<dbReference type="Gene3D" id="3.30.70.100">
    <property type="match status" value="1"/>
</dbReference>
<dbReference type="PANTHER" id="PTHR30347:SF1">
    <property type="entry name" value="MECHANOSENSITIVE CHANNEL MSCK"/>
    <property type="match status" value="1"/>
</dbReference>
<dbReference type="InterPro" id="IPR023408">
    <property type="entry name" value="MscS_beta-dom_sf"/>
</dbReference>
<dbReference type="PANTHER" id="PTHR30347">
    <property type="entry name" value="POTASSIUM CHANNEL RELATED"/>
    <property type="match status" value="1"/>
</dbReference>
<evidence type="ECO:0000313" key="12">
    <source>
        <dbReference type="Proteomes" id="UP001596116"/>
    </source>
</evidence>
<keyword evidence="3" id="KW-1003">Cell membrane</keyword>
<evidence type="ECO:0000256" key="2">
    <source>
        <dbReference type="ARBA" id="ARBA00008017"/>
    </source>
</evidence>
<evidence type="ECO:0000256" key="3">
    <source>
        <dbReference type="ARBA" id="ARBA00022475"/>
    </source>
</evidence>
<feature type="domain" description="Mechanosensitive ion channel MscS" evidence="9">
    <location>
        <begin position="290"/>
        <end position="356"/>
    </location>
</feature>
<dbReference type="InterPro" id="IPR049278">
    <property type="entry name" value="MS_channel_C"/>
</dbReference>
<evidence type="ECO:0000313" key="11">
    <source>
        <dbReference type="EMBL" id="MFC6034709.1"/>
    </source>
</evidence>
<dbReference type="InterPro" id="IPR052702">
    <property type="entry name" value="MscS-like_channel"/>
</dbReference>
<feature type="compositionally biased region" description="Low complexity" evidence="7">
    <location>
        <begin position="1"/>
        <end position="12"/>
    </location>
</feature>
<keyword evidence="5 8" id="KW-1133">Transmembrane helix</keyword>
<feature type="region of interest" description="Disordered" evidence="7">
    <location>
        <begin position="1"/>
        <end position="26"/>
    </location>
</feature>
<evidence type="ECO:0000256" key="6">
    <source>
        <dbReference type="ARBA" id="ARBA00023136"/>
    </source>
</evidence>
<dbReference type="Pfam" id="PF00924">
    <property type="entry name" value="MS_channel_2nd"/>
    <property type="match status" value="1"/>
</dbReference>
<keyword evidence="6 8" id="KW-0472">Membrane</keyword>
<feature type="transmembrane region" description="Helical" evidence="8">
    <location>
        <begin position="244"/>
        <end position="263"/>
    </location>
</feature>
<organism evidence="11 12">
    <name type="scientific">Hyphococcus aureus</name>
    <dbReference type="NCBI Taxonomy" id="2666033"/>
    <lineage>
        <taxon>Bacteria</taxon>
        <taxon>Pseudomonadati</taxon>
        <taxon>Pseudomonadota</taxon>
        <taxon>Alphaproteobacteria</taxon>
        <taxon>Parvularculales</taxon>
        <taxon>Parvularculaceae</taxon>
        <taxon>Hyphococcus</taxon>
    </lineage>
</organism>
<feature type="transmembrane region" description="Helical" evidence="8">
    <location>
        <begin position="269"/>
        <end position="287"/>
    </location>
</feature>
<accession>A0ABW1KS72</accession>
<feature type="transmembrane region" description="Helical" evidence="8">
    <location>
        <begin position="206"/>
        <end position="223"/>
    </location>
</feature>
<dbReference type="Pfam" id="PF21082">
    <property type="entry name" value="MS_channel_3rd"/>
    <property type="match status" value="1"/>
</dbReference>
<keyword evidence="4 8" id="KW-0812">Transmembrane</keyword>
<feature type="domain" description="Mechanosensitive ion channel MscS C-terminal" evidence="10">
    <location>
        <begin position="367"/>
        <end position="447"/>
    </location>
</feature>
<evidence type="ECO:0000259" key="10">
    <source>
        <dbReference type="Pfam" id="PF21082"/>
    </source>
</evidence>
<dbReference type="InterPro" id="IPR011066">
    <property type="entry name" value="MscS_channel_C_sf"/>
</dbReference>
<dbReference type="SUPFAM" id="SSF82861">
    <property type="entry name" value="Mechanosensitive channel protein MscS (YggB), transmembrane region"/>
    <property type="match status" value="1"/>
</dbReference>
<feature type="transmembrane region" description="Helical" evidence="8">
    <location>
        <begin position="159"/>
        <end position="176"/>
    </location>
</feature>
<reference evidence="11 12" key="1">
    <citation type="submission" date="2024-09" db="EMBL/GenBank/DDBJ databases">
        <authorList>
            <person name="Zhang Z.-H."/>
        </authorList>
    </citation>
    <scope>NUCLEOTIDE SEQUENCE [LARGE SCALE GENOMIC DNA]</scope>
    <source>
        <strain evidence="11 12">HHTR114</strain>
    </source>
</reference>
<name>A0ABW1KS72_9PROT</name>
<dbReference type="InterPro" id="IPR011014">
    <property type="entry name" value="MscS_channel_TM-2"/>
</dbReference>
<dbReference type="SUPFAM" id="SSF50182">
    <property type="entry name" value="Sm-like ribonucleoproteins"/>
    <property type="match status" value="1"/>
</dbReference>
<protein>
    <submittedName>
        <fullName evidence="11">Mechanosensitive ion channel family protein</fullName>
    </submittedName>
</protein>
<evidence type="ECO:0000256" key="5">
    <source>
        <dbReference type="ARBA" id="ARBA00022989"/>
    </source>
</evidence>
<dbReference type="InterPro" id="IPR006685">
    <property type="entry name" value="MscS_channel_2nd"/>
</dbReference>
<keyword evidence="12" id="KW-1185">Reference proteome</keyword>
<dbReference type="RefSeq" id="WP_379879950.1">
    <property type="nucleotide sequence ID" value="NZ_JBHPON010000001.1"/>
</dbReference>
<evidence type="ECO:0000259" key="9">
    <source>
        <dbReference type="Pfam" id="PF00924"/>
    </source>
</evidence>
<sequence>MQDPQPVEEAAAQPPPEPPQDAPADESVIEGGVDTIRERLSDFWDGLQSNMLTVGVAIEAAILLAAVVPAAFFGPRLRKLIQTQIAPRAPYGILRRAANAFAHLATPIALYVVLQIAVIALQTANSSTGLISAAVSLLTAWIVVRLVTLVIRSPFWSRVAFYVIWPVMALDAFGVLDDVVRQLEAFSIPIGSDENGVEQAFSALDLLRTLAVFGVLFWGARFLNHLIQGRINAIDELTVSFKALLSKILDVLLPIVALVAALQIVGFPFATLAIFGGAVGLGIGLGMQRTVSNFFAGFTLIADKSIKPGDVIEIDDSYGWVTAMNARYVTLRTRDGTSHLVPNDKFIEEGVVNWSHDDRVVRLHAPFGVSYDTRDVRGLARAAEERALTVDRVLKTPSPRCNLMEFGDNSINFDLRFWINDPANGSANVRSDVMMAIWDMLHEMGVEVPFPQRDIHIKSAPQGLKITSETKAEAISNSRED</sequence>
<comment type="caution">
    <text evidence="11">The sequence shown here is derived from an EMBL/GenBank/DDBJ whole genome shotgun (WGS) entry which is preliminary data.</text>
</comment>
<dbReference type="Proteomes" id="UP001596116">
    <property type="component" value="Unassembled WGS sequence"/>
</dbReference>
<proteinExistence type="inferred from homology"/>